<comment type="caution">
    <text evidence="1">The sequence shown here is derived from an EMBL/GenBank/DDBJ whole genome shotgun (WGS) entry which is preliminary data.</text>
</comment>
<sequence>MHSAMSRQRKVARDLPAILRIHRCRNKFLQATGQTLLRWWLKLPLIDHVWLLRQIRPQHEEAGAYDEVSRYGKSSTKCGITYHFSSVCKKTSQLNVISKKSQHTPSPTALYVADAIFDSLCNTGETTPVSNAHSLRLNHHVYNEFCKAWEKQTSDPQRFVDVTIHAVPSDT</sequence>
<proteinExistence type="predicted"/>
<dbReference type="Proteomes" id="UP000735302">
    <property type="component" value="Unassembled WGS sequence"/>
</dbReference>
<name>A0AAV3Y1F7_9GAST</name>
<protein>
    <submittedName>
        <fullName evidence="1">Uncharacterized protein</fullName>
    </submittedName>
</protein>
<evidence type="ECO:0000313" key="1">
    <source>
        <dbReference type="EMBL" id="GFN76195.1"/>
    </source>
</evidence>
<reference evidence="1 2" key="1">
    <citation type="journal article" date="2021" name="Elife">
        <title>Chloroplast acquisition without the gene transfer in kleptoplastic sea slugs, Plakobranchus ocellatus.</title>
        <authorList>
            <person name="Maeda T."/>
            <person name="Takahashi S."/>
            <person name="Yoshida T."/>
            <person name="Shimamura S."/>
            <person name="Takaki Y."/>
            <person name="Nagai Y."/>
            <person name="Toyoda A."/>
            <person name="Suzuki Y."/>
            <person name="Arimoto A."/>
            <person name="Ishii H."/>
            <person name="Satoh N."/>
            <person name="Nishiyama T."/>
            <person name="Hasebe M."/>
            <person name="Maruyama T."/>
            <person name="Minagawa J."/>
            <person name="Obokata J."/>
            <person name="Shigenobu S."/>
        </authorList>
    </citation>
    <scope>NUCLEOTIDE SEQUENCE [LARGE SCALE GENOMIC DNA]</scope>
</reference>
<organism evidence="1 2">
    <name type="scientific">Plakobranchus ocellatus</name>
    <dbReference type="NCBI Taxonomy" id="259542"/>
    <lineage>
        <taxon>Eukaryota</taxon>
        <taxon>Metazoa</taxon>
        <taxon>Spiralia</taxon>
        <taxon>Lophotrochozoa</taxon>
        <taxon>Mollusca</taxon>
        <taxon>Gastropoda</taxon>
        <taxon>Heterobranchia</taxon>
        <taxon>Euthyneura</taxon>
        <taxon>Panpulmonata</taxon>
        <taxon>Sacoglossa</taxon>
        <taxon>Placobranchoidea</taxon>
        <taxon>Plakobranchidae</taxon>
        <taxon>Plakobranchus</taxon>
    </lineage>
</organism>
<dbReference type="EMBL" id="BLXT01000368">
    <property type="protein sequence ID" value="GFN76195.1"/>
    <property type="molecule type" value="Genomic_DNA"/>
</dbReference>
<dbReference type="AlphaFoldDB" id="A0AAV3Y1F7"/>
<accession>A0AAV3Y1F7</accession>
<evidence type="ECO:0000313" key="2">
    <source>
        <dbReference type="Proteomes" id="UP000735302"/>
    </source>
</evidence>
<keyword evidence="2" id="KW-1185">Reference proteome</keyword>
<gene>
    <name evidence="1" type="ORF">PoB_000270100</name>
</gene>